<evidence type="ECO:0000313" key="2">
    <source>
        <dbReference type="Proteomes" id="UP000007844"/>
    </source>
</evidence>
<reference evidence="1 2" key="1">
    <citation type="journal article" date="2011" name="J. Bacteriol.">
        <title>Genome sequence of the mercury-methylating and pleomorphic Desulfovibrio africanus Strain Walvis Bay.</title>
        <authorList>
            <person name="Brown S.D."/>
            <person name="Wall J.D."/>
            <person name="Kucken A.M."/>
            <person name="Gilmour C.C."/>
            <person name="Podar M."/>
            <person name="Brandt C.C."/>
            <person name="Teshima H."/>
            <person name="Detter J.C."/>
            <person name="Han C.S."/>
            <person name="Land M.L."/>
            <person name="Lucas S."/>
            <person name="Han J."/>
            <person name="Pennacchio L."/>
            <person name="Nolan M."/>
            <person name="Pitluck S."/>
            <person name="Woyke T."/>
            <person name="Goodwin L."/>
            <person name="Palumbo A.V."/>
            <person name="Elias D.A."/>
        </authorList>
    </citation>
    <scope>NUCLEOTIDE SEQUENCE [LARGE SCALE GENOMIC DNA]</scope>
    <source>
        <strain evidence="1 2">Walvis Bay</strain>
    </source>
</reference>
<dbReference type="AlphaFoldDB" id="F3Z1X0"/>
<dbReference type="RefSeq" id="WP_014259839.1">
    <property type="nucleotide sequence ID" value="NC_016629.1"/>
</dbReference>
<dbReference type="Proteomes" id="UP000007844">
    <property type="component" value="Chromosome"/>
</dbReference>
<evidence type="ECO:0000313" key="1">
    <source>
        <dbReference type="EMBL" id="EGJ50078.1"/>
    </source>
</evidence>
<sequence length="88" mass="9817">MKNIAASYYSHFFFTAHFGKLHLALSPHAPERLKLLVLALCGDNPTQACLGRLYECLCSLAGQEAFLPPQEPSEEMFLAVDDYLRQAS</sequence>
<organism evidence="1 2">
    <name type="scientific">Desulfocurvibacter africanus subsp. africanus str. Walvis Bay</name>
    <dbReference type="NCBI Taxonomy" id="690850"/>
    <lineage>
        <taxon>Bacteria</taxon>
        <taxon>Pseudomonadati</taxon>
        <taxon>Thermodesulfobacteriota</taxon>
        <taxon>Desulfovibrionia</taxon>
        <taxon>Desulfovibrionales</taxon>
        <taxon>Desulfovibrionaceae</taxon>
        <taxon>Desulfocurvibacter</taxon>
    </lineage>
</organism>
<proteinExistence type="predicted"/>
<dbReference type="EMBL" id="CP003221">
    <property type="protein sequence ID" value="EGJ50078.1"/>
    <property type="molecule type" value="Genomic_DNA"/>
</dbReference>
<gene>
    <name evidence="1" type="ORF">Desaf_1742</name>
</gene>
<keyword evidence="2" id="KW-1185">Reference proteome</keyword>
<dbReference type="HOGENOM" id="CLU_2463993_0_0_7"/>
<accession>F3Z1X0</accession>
<dbReference type="KEGG" id="daf:Desaf_1742"/>
<name>F3Z1X0_DESAF</name>
<protein>
    <submittedName>
        <fullName evidence="1">Uncharacterized protein</fullName>
    </submittedName>
</protein>